<proteinExistence type="predicted"/>
<organism evidence="1 2">
    <name type="scientific">Gleimia hominis</name>
    <dbReference type="NCBI Taxonomy" id="595468"/>
    <lineage>
        <taxon>Bacteria</taxon>
        <taxon>Bacillati</taxon>
        <taxon>Actinomycetota</taxon>
        <taxon>Actinomycetes</taxon>
        <taxon>Actinomycetales</taxon>
        <taxon>Actinomycetaceae</taxon>
        <taxon>Gleimia</taxon>
    </lineage>
</organism>
<dbReference type="Proteomes" id="UP001247542">
    <property type="component" value="Unassembled WGS sequence"/>
</dbReference>
<evidence type="ECO:0000313" key="1">
    <source>
        <dbReference type="EMBL" id="MDT3766575.1"/>
    </source>
</evidence>
<sequence length="149" mass="17152">MSSEDFGAVLGELIVPTPLSDIFEARYPQNDNDRWWFTTRMHCAGFFVSKPVQVDACDKRNKHLLIASKTWRGMKRPEMYLWILEALGLQEEAKALSDLLHAELDKGECDLNTLVEIAKGVFNWEKVEKAARKEFDRLVSESPMSHRPI</sequence>
<dbReference type="RefSeq" id="WP_313271590.1">
    <property type="nucleotide sequence ID" value="NZ_JASXSX010000001.1"/>
</dbReference>
<comment type="caution">
    <text evidence="1">The sequence shown here is derived from an EMBL/GenBank/DDBJ whole genome shotgun (WGS) entry which is preliminary data.</text>
</comment>
<name>A0ABU3I864_9ACTO</name>
<accession>A0ABU3I864</accession>
<evidence type="ECO:0000313" key="2">
    <source>
        <dbReference type="Proteomes" id="UP001247542"/>
    </source>
</evidence>
<reference evidence="1 2" key="1">
    <citation type="submission" date="2023-06" db="EMBL/GenBank/DDBJ databases">
        <title>Draft genome sequence of Gleimia hominis type strain CCUG 57540T.</title>
        <authorList>
            <person name="Salva-Serra F."/>
            <person name="Cardew S."/>
            <person name="Jensie Markopoulos S."/>
            <person name="Ohlen M."/>
            <person name="Inganas E."/>
            <person name="Svensson-Stadler L."/>
            <person name="Moore E.R.B."/>
        </authorList>
    </citation>
    <scope>NUCLEOTIDE SEQUENCE [LARGE SCALE GENOMIC DNA]</scope>
    <source>
        <strain evidence="1 2">CCUG 57540</strain>
    </source>
</reference>
<keyword evidence="2" id="KW-1185">Reference proteome</keyword>
<dbReference type="EMBL" id="JASXSX010000001">
    <property type="protein sequence ID" value="MDT3766575.1"/>
    <property type="molecule type" value="Genomic_DNA"/>
</dbReference>
<evidence type="ECO:0008006" key="3">
    <source>
        <dbReference type="Google" id="ProtNLM"/>
    </source>
</evidence>
<protein>
    <recommendedName>
        <fullName evidence="3">Immunity protein 63 domain-containing protein</fullName>
    </recommendedName>
</protein>
<gene>
    <name evidence="1" type="ORF">QS713_00610</name>
</gene>